<accession>A0A7I8WS08</accession>
<feature type="transmembrane region" description="Helical" evidence="1">
    <location>
        <begin position="248"/>
        <end position="271"/>
    </location>
</feature>
<dbReference type="EMBL" id="CAJFDI010000004">
    <property type="protein sequence ID" value="CAD5225740.1"/>
    <property type="molecule type" value="Genomic_DNA"/>
</dbReference>
<keyword evidence="1" id="KW-1133">Transmembrane helix</keyword>
<dbReference type="Proteomes" id="UP000659654">
    <property type="component" value="Unassembled WGS sequence"/>
</dbReference>
<sequence>MSEEYSAMDVNQVNVGCCGGTVKQVVTRVGIVGCILSLLAVVELFTGGQYSSGNLIYFIFCLLLIYGARSNKPMYFWPFMVYNALLIVANILATVAIIVLYFAAKSHHKKHEDVDNAWVLAVATVILVLITFFNIFFEHVIVTCYKTVRNSGNLMINQTAIGVGTLGCILSIVAVIALLIDCQYSVCSLIYFLVSLLVIFGAHLDNRFYFWPFLFYNGLLIIVNFLATVSVIVLYFSSRPQHHRNPDVSDALVLAAVAFVLVLITLFNILVEYVIVICYGKTRSNRDSTDEIARV</sequence>
<name>A0A7I8WS08_BURXY</name>
<feature type="transmembrane region" description="Helical" evidence="1">
    <location>
        <begin position="25"/>
        <end position="45"/>
    </location>
</feature>
<reference evidence="2" key="1">
    <citation type="submission" date="2020-09" db="EMBL/GenBank/DDBJ databases">
        <authorList>
            <person name="Kikuchi T."/>
        </authorList>
    </citation>
    <scope>NUCLEOTIDE SEQUENCE</scope>
    <source>
        <strain evidence="2">Ka4C1</strain>
    </source>
</reference>
<keyword evidence="3" id="KW-1185">Reference proteome</keyword>
<dbReference type="AlphaFoldDB" id="A0A7I8WS08"/>
<evidence type="ECO:0000256" key="1">
    <source>
        <dbReference type="SAM" id="Phobius"/>
    </source>
</evidence>
<comment type="caution">
    <text evidence="2">The sequence shown here is derived from an EMBL/GenBank/DDBJ whole genome shotgun (WGS) entry which is preliminary data.</text>
</comment>
<keyword evidence="1" id="KW-0812">Transmembrane</keyword>
<feature type="transmembrane region" description="Helical" evidence="1">
    <location>
        <begin position="116"/>
        <end position="136"/>
    </location>
</feature>
<dbReference type="OrthoDB" id="6347032at2759"/>
<keyword evidence="1" id="KW-0472">Membrane</keyword>
<evidence type="ECO:0000313" key="3">
    <source>
        <dbReference type="Proteomes" id="UP000659654"/>
    </source>
</evidence>
<feature type="transmembrane region" description="Helical" evidence="1">
    <location>
        <begin position="186"/>
        <end position="204"/>
    </location>
</feature>
<dbReference type="EMBL" id="CAJFCV020000004">
    <property type="protein sequence ID" value="CAG9115016.1"/>
    <property type="molecule type" value="Genomic_DNA"/>
</dbReference>
<gene>
    <name evidence="2" type="ORF">BXYJ_LOCUS8696</name>
</gene>
<feature type="transmembrane region" description="Helical" evidence="1">
    <location>
        <begin position="156"/>
        <end position="179"/>
    </location>
</feature>
<organism evidence="2 3">
    <name type="scientific">Bursaphelenchus xylophilus</name>
    <name type="common">Pinewood nematode worm</name>
    <name type="synonym">Aphelenchoides xylophilus</name>
    <dbReference type="NCBI Taxonomy" id="6326"/>
    <lineage>
        <taxon>Eukaryota</taxon>
        <taxon>Metazoa</taxon>
        <taxon>Ecdysozoa</taxon>
        <taxon>Nematoda</taxon>
        <taxon>Chromadorea</taxon>
        <taxon>Rhabditida</taxon>
        <taxon>Tylenchina</taxon>
        <taxon>Tylenchomorpha</taxon>
        <taxon>Aphelenchoidea</taxon>
        <taxon>Aphelenchoididae</taxon>
        <taxon>Bursaphelenchus</taxon>
    </lineage>
</organism>
<dbReference type="Proteomes" id="UP000582659">
    <property type="component" value="Unassembled WGS sequence"/>
</dbReference>
<proteinExistence type="predicted"/>
<protein>
    <submittedName>
        <fullName evidence="2">(pine wood nematode) hypothetical protein</fullName>
    </submittedName>
</protein>
<feature type="transmembrane region" description="Helical" evidence="1">
    <location>
        <begin position="210"/>
        <end position="236"/>
    </location>
</feature>
<feature type="transmembrane region" description="Helical" evidence="1">
    <location>
        <begin position="52"/>
        <end position="68"/>
    </location>
</feature>
<evidence type="ECO:0000313" key="2">
    <source>
        <dbReference type="EMBL" id="CAD5225740.1"/>
    </source>
</evidence>
<feature type="transmembrane region" description="Helical" evidence="1">
    <location>
        <begin position="80"/>
        <end position="104"/>
    </location>
</feature>